<accession>A0A086JIB4</accession>
<organism evidence="1 2">
    <name type="scientific">Toxoplasma gondii GAB2-2007-GAL-DOM2</name>
    <dbReference type="NCBI Taxonomy" id="1130820"/>
    <lineage>
        <taxon>Eukaryota</taxon>
        <taxon>Sar</taxon>
        <taxon>Alveolata</taxon>
        <taxon>Apicomplexa</taxon>
        <taxon>Conoidasida</taxon>
        <taxon>Coccidia</taxon>
        <taxon>Eucoccidiorida</taxon>
        <taxon>Eimeriorina</taxon>
        <taxon>Sarcocystidae</taxon>
        <taxon>Toxoplasma</taxon>
    </lineage>
</organism>
<protein>
    <submittedName>
        <fullName evidence="1">Uncharacterized protein</fullName>
    </submittedName>
</protein>
<dbReference type="Proteomes" id="UP000028837">
    <property type="component" value="Unassembled WGS sequence"/>
</dbReference>
<reference evidence="1 2" key="1">
    <citation type="submission" date="2014-02" db="EMBL/GenBank/DDBJ databases">
        <authorList>
            <person name="Sibley D."/>
            <person name="Venepally P."/>
            <person name="Karamycheva S."/>
            <person name="Hadjithomas M."/>
            <person name="Khan A."/>
            <person name="Brunk B."/>
            <person name="Roos D."/>
            <person name="Caler E."/>
            <person name="Lorenzi H."/>
        </authorList>
    </citation>
    <scope>NUCLEOTIDE SEQUENCE [LARGE SCALE GENOMIC DNA]</scope>
    <source>
        <strain evidence="1 2">GAB2-2007-GAL-DOM2</strain>
    </source>
</reference>
<name>A0A086JIB4_TOXGO</name>
<sequence>MTRVILKVIEDIGTISLFPGFIVLRQSSHKTVSRIRLWYVCQTSWHPLFSQLRTYSPKGVQVGVSVQRLNCNGIGFILIDVRATWAPVALMADEESTGWDGIFLRDETVFHHFCLSKKIEASGPSVQRKQIHERTRNITMMNVDDLGTLAGSAMLGGRQRSWSSFMHMQFARKYMLKRYALLLLCEKCSATQKTETKT</sequence>
<dbReference type="OrthoDB" id="10293950at2759"/>
<evidence type="ECO:0000313" key="2">
    <source>
        <dbReference type="Proteomes" id="UP000028837"/>
    </source>
</evidence>
<evidence type="ECO:0000313" key="1">
    <source>
        <dbReference type="EMBL" id="KFG31882.1"/>
    </source>
</evidence>
<comment type="caution">
    <text evidence="1">The sequence shown here is derived from an EMBL/GenBank/DDBJ whole genome shotgun (WGS) entry which is preliminary data.</text>
</comment>
<dbReference type="EMBL" id="AHZU02001483">
    <property type="protein sequence ID" value="KFG31882.1"/>
    <property type="molecule type" value="Genomic_DNA"/>
</dbReference>
<dbReference type="AlphaFoldDB" id="A0A086JIB4"/>
<dbReference type="VEuPathDB" id="ToxoDB:TGDOM2_293650"/>
<proteinExistence type="predicted"/>
<gene>
    <name evidence="1" type="ORF">TGDOM2_293650</name>
</gene>